<proteinExistence type="predicted"/>
<dbReference type="Proteomes" id="UP001497744">
    <property type="component" value="Unassembled WGS sequence"/>
</dbReference>
<gene>
    <name evidence="1" type="ORF">BcabD6B2_29680</name>
</gene>
<organism evidence="1 2">
    <name type="scientific">Babesia caballi</name>
    <dbReference type="NCBI Taxonomy" id="5871"/>
    <lineage>
        <taxon>Eukaryota</taxon>
        <taxon>Sar</taxon>
        <taxon>Alveolata</taxon>
        <taxon>Apicomplexa</taxon>
        <taxon>Aconoidasida</taxon>
        <taxon>Piroplasmida</taxon>
        <taxon>Babesiidae</taxon>
        <taxon>Babesia</taxon>
    </lineage>
</organism>
<dbReference type="EMBL" id="BPLF01000002">
    <property type="protein sequence ID" value="GIX63533.1"/>
    <property type="molecule type" value="Genomic_DNA"/>
</dbReference>
<evidence type="ECO:0000313" key="1">
    <source>
        <dbReference type="EMBL" id="GIX63533.1"/>
    </source>
</evidence>
<dbReference type="AlphaFoldDB" id="A0AAV4LUA2"/>
<evidence type="ECO:0000313" key="2">
    <source>
        <dbReference type="Proteomes" id="UP001497744"/>
    </source>
</evidence>
<accession>A0AAV4LUA2</accession>
<dbReference type="RefSeq" id="XP_067715602.1">
    <property type="nucleotide sequence ID" value="XM_067859501.1"/>
</dbReference>
<protein>
    <submittedName>
        <fullName evidence="1">Uncharacterized protein</fullName>
    </submittedName>
</protein>
<comment type="caution">
    <text evidence="1">The sequence shown here is derived from an EMBL/GenBank/DDBJ whole genome shotgun (WGS) entry which is preliminary data.</text>
</comment>
<name>A0AAV4LUA2_BABCB</name>
<sequence>MTSRFSTVPPDCPAVKATNLTHLLLHRPTVSGLHDDPDDVNDRADVQALDLVDGGEAAPYGRYGLVVLEELYLGVFVERNLARVVQIVEPLVSRLDLAAADGVDLPTVTTAKNHHQPAPPR</sequence>
<reference evidence="1 2" key="1">
    <citation type="submission" date="2021-06" db="EMBL/GenBank/DDBJ databases">
        <title>Genome sequence of Babesia caballi.</title>
        <authorList>
            <person name="Yamagishi J."/>
            <person name="Kidaka T."/>
            <person name="Ochi A."/>
        </authorList>
    </citation>
    <scope>NUCLEOTIDE SEQUENCE [LARGE SCALE GENOMIC DNA]</scope>
    <source>
        <strain evidence="1">USDA-D6B2</strain>
    </source>
</reference>
<keyword evidence="2" id="KW-1185">Reference proteome</keyword>
<dbReference type="GeneID" id="94195014"/>